<protein>
    <submittedName>
        <fullName evidence="1">Uncharacterized protein</fullName>
    </submittedName>
</protein>
<name>L8WUQ6_THACA</name>
<dbReference type="EMBL" id="AFRT01000999">
    <property type="protein sequence ID" value="ELU41725.1"/>
    <property type="molecule type" value="Genomic_DNA"/>
</dbReference>
<organism evidence="1 2">
    <name type="scientific">Thanatephorus cucumeris (strain AG1-IA)</name>
    <name type="common">Rice sheath blight fungus</name>
    <name type="synonym">Rhizoctonia solani</name>
    <dbReference type="NCBI Taxonomy" id="983506"/>
    <lineage>
        <taxon>Eukaryota</taxon>
        <taxon>Fungi</taxon>
        <taxon>Dikarya</taxon>
        <taxon>Basidiomycota</taxon>
        <taxon>Agaricomycotina</taxon>
        <taxon>Agaricomycetes</taxon>
        <taxon>Cantharellales</taxon>
        <taxon>Ceratobasidiaceae</taxon>
        <taxon>Rhizoctonia</taxon>
        <taxon>Rhizoctonia solani AG-1</taxon>
    </lineage>
</organism>
<dbReference type="Proteomes" id="UP000011668">
    <property type="component" value="Unassembled WGS sequence"/>
</dbReference>
<proteinExistence type="predicted"/>
<sequence>MDVCVGVEERGVVIKAVPADAPLEARPAWYFSRRHDLEDASLIQDQRKGQI</sequence>
<comment type="caution">
    <text evidence="1">The sequence shown here is derived from an EMBL/GenBank/DDBJ whole genome shotgun (WGS) entry which is preliminary data.</text>
</comment>
<dbReference type="OrthoDB" id="3185655at2759"/>
<keyword evidence="2" id="KW-1185">Reference proteome</keyword>
<dbReference type="HOGENOM" id="CLU_3108048_0_0_1"/>
<dbReference type="AlphaFoldDB" id="L8WUQ6"/>
<reference evidence="1 2" key="1">
    <citation type="journal article" date="2013" name="Nat. Commun.">
        <title>The evolution and pathogenic mechanisms of the rice sheath blight pathogen.</title>
        <authorList>
            <person name="Zheng A."/>
            <person name="Lin R."/>
            <person name="Xu L."/>
            <person name="Qin P."/>
            <person name="Tang C."/>
            <person name="Ai P."/>
            <person name="Zhang D."/>
            <person name="Liu Y."/>
            <person name="Sun Z."/>
            <person name="Feng H."/>
            <person name="Wang Y."/>
            <person name="Chen Y."/>
            <person name="Liang X."/>
            <person name="Fu R."/>
            <person name="Li Q."/>
            <person name="Zhang J."/>
            <person name="Yu X."/>
            <person name="Xie Z."/>
            <person name="Ding L."/>
            <person name="Guan P."/>
            <person name="Tang J."/>
            <person name="Liang Y."/>
            <person name="Wang S."/>
            <person name="Deng Q."/>
            <person name="Li S."/>
            <person name="Zhu J."/>
            <person name="Wang L."/>
            <person name="Liu H."/>
            <person name="Li P."/>
        </authorList>
    </citation>
    <scope>NUCLEOTIDE SEQUENCE [LARGE SCALE GENOMIC DNA]</scope>
    <source>
        <strain evidence="2">AG-1 IA</strain>
    </source>
</reference>
<gene>
    <name evidence="1" type="ORF">AG1IA_04255</name>
</gene>
<evidence type="ECO:0000313" key="1">
    <source>
        <dbReference type="EMBL" id="ELU41725.1"/>
    </source>
</evidence>
<accession>L8WUQ6</accession>
<dbReference type="Gene3D" id="2.80.10.50">
    <property type="match status" value="1"/>
</dbReference>
<evidence type="ECO:0000313" key="2">
    <source>
        <dbReference type="Proteomes" id="UP000011668"/>
    </source>
</evidence>